<feature type="non-terminal residue" evidence="4">
    <location>
        <position position="1"/>
    </location>
</feature>
<keyword evidence="3" id="KW-0206">Cytoskeleton</keyword>
<name>A0A4P9X5T5_9FUNG</name>
<dbReference type="InterPro" id="IPR004226">
    <property type="entry name" value="TBCA"/>
</dbReference>
<dbReference type="GO" id="GO:0048487">
    <property type="term" value="F:beta-tubulin binding"/>
    <property type="evidence" value="ECO:0007669"/>
    <property type="project" value="InterPro"/>
</dbReference>
<proteinExistence type="inferred from homology"/>
<dbReference type="AlphaFoldDB" id="A0A4P9X5T5"/>
<gene>
    <name evidence="4" type="ORF">CXG81DRAFT_7663</name>
</gene>
<dbReference type="PANTHER" id="PTHR21500">
    <property type="entry name" value="TUBULIN-SPECIFIC CHAPERONE A"/>
    <property type="match status" value="1"/>
</dbReference>
<evidence type="ECO:0000313" key="5">
    <source>
        <dbReference type="Proteomes" id="UP000274922"/>
    </source>
</evidence>
<sequence>RTSMRDRTSKELAGYGQELTKQQAHVEKLIANGVDIHDVNKQKEVLGETEIMIPDCKKRLHAAYHDL</sequence>
<dbReference type="Pfam" id="PF02970">
    <property type="entry name" value="TBCA"/>
    <property type="match status" value="1"/>
</dbReference>
<dbReference type="GO" id="GO:0005829">
    <property type="term" value="C:cytosol"/>
    <property type="evidence" value="ECO:0007669"/>
    <property type="project" value="TreeGrafter"/>
</dbReference>
<dbReference type="SUPFAM" id="SSF46988">
    <property type="entry name" value="Tubulin chaperone cofactor A"/>
    <property type="match status" value="1"/>
</dbReference>
<evidence type="ECO:0000256" key="3">
    <source>
        <dbReference type="RuleBase" id="RU364030"/>
    </source>
</evidence>
<dbReference type="Proteomes" id="UP000274922">
    <property type="component" value="Unassembled WGS sequence"/>
</dbReference>
<dbReference type="GO" id="GO:0007021">
    <property type="term" value="P:tubulin complex assembly"/>
    <property type="evidence" value="ECO:0007669"/>
    <property type="project" value="UniProtKB-UniRule"/>
</dbReference>
<feature type="non-terminal residue" evidence="4">
    <location>
        <position position="67"/>
    </location>
</feature>
<keyword evidence="5" id="KW-1185">Reference proteome</keyword>
<reference evidence="5" key="1">
    <citation type="journal article" date="2018" name="Nat. Microbiol.">
        <title>Leveraging single-cell genomics to expand the fungal tree of life.</title>
        <authorList>
            <person name="Ahrendt S.R."/>
            <person name="Quandt C.A."/>
            <person name="Ciobanu D."/>
            <person name="Clum A."/>
            <person name="Salamov A."/>
            <person name="Andreopoulos B."/>
            <person name="Cheng J.F."/>
            <person name="Woyke T."/>
            <person name="Pelin A."/>
            <person name="Henrissat B."/>
            <person name="Reynolds N.K."/>
            <person name="Benny G.L."/>
            <person name="Smith M.E."/>
            <person name="James T.Y."/>
            <person name="Grigoriev I.V."/>
        </authorList>
    </citation>
    <scope>NUCLEOTIDE SEQUENCE [LARGE SCALE GENOMIC DNA]</scope>
    <source>
        <strain evidence="5">ATCC 52028</strain>
    </source>
</reference>
<comment type="subunit">
    <text evidence="3">Supercomplex made of cofactors A to E. Cofactors A and D function by capturing and stabilizing tubulin in a quasi-native conformation. Cofactor E binds to the cofactor D-tubulin complex; interaction with cofactor C then causes the release of tubulin polypeptides that are committed to the native state.</text>
</comment>
<accession>A0A4P9X5T5</accession>
<organism evidence="4 5">
    <name type="scientific">Caulochytrium protostelioides</name>
    <dbReference type="NCBI Taxonomy" id="1555241"/>
    <lineage>
        <taxon>Eukaryota</taxon>
        <taxon>Fungi</taxon>
        <taxon>Fungi incertae sedis</taxon>
        <taxon>Chytridiomycota</taxon>
        <taxon>Chytridiomycota incertae sedis</taxon>
        <taxon>Chytridiomycetes</taxon>
        <taxon>Caulochytriales</taxon>
        <taxon>Caulochytriaceae</taxon>
        <taxon>Caulochytrium</taxon>
    </lineage>
</organism>
<keyword evidence="3" id="KW-0963">Cytoplasm</keyword>
<keyword evidence="3" id="KW-0493">Microtubule</keyword>
<dbReference type="Gene3D" id="1.20.58.90">
    <property type="match status" value="1"/>
</dbReference>
<dbReference type="GO" id="GO:0005874">
    <property type="term" value="C:microtubule"/>
    <property type="evidence" value="ECO:0007669"/>
    <property type="project" value="UniProtKB-KW"/>
</dbReference>
<evidence type="ECO:0000256" key="1">
    <source>
        <dbReference type="ARBA" id="ARBA00006806"/>
    </source>
</evidence>
<dbReference type="OrthoDB" id="296187at2759"/>
<keyword evidence="2 3" id="KW-0143">Chaperone</keyword>
<evidence type="ECO:0000313" key="4">
    <source>
        <dbReference type="EMBL" id="RKP00515.1"/>
    </source>
</evidence>
<comment type="similarity">
    <text evidence="1 3">Belongs to the TBCA family.</text>
</comment>
<dbReference type="InterPro" id="IPR036126">
    <property type="entry name" value="TBCA_sf"/>
</dbReference>
<dbReference type="EMBL" id="ML014212">
    <property type="protein sequence ID" value="RKP00515.1"/>
    <property type="molecule type" value="Genomic_DNA"/>
</dbReference>
<comment type="subcellular location">
    <subcellularLocation>
        <location evidence="3">Cytoplasm</location>
        <location evidence="3">Cytoskeleton</location>
    </subcellularLocation>
</comment>
<dbReference type="PANTHER" id="PTHR21500:SF0">
    <property type="entry name" value="TUBULIN-SPECIFIC CHAPERONE A"/>
    <property type="match status" value="1"/>
</dbReference>
<evidence type="ECO:0000256" key="2">
    <source>
        <dbReference type="ARBA" id="ARBA00023186"/>
    </source>
</evidence>
<protein>
    <recommendedName>
        <fullName evidence="3">Tubulin-specific chaperone A</fullName>
    </recommendedName>
</protein>
<dbReference type="GO" id="GO:0007023">
    <property type="term" value="P:post-chaperonin tubulin folding pathway"/>
    <property type="evidence" value="ECO:0007669"/>
    <property type="project" value="UniProtKB-UniRule"/>
</dbReference>
<dbReference type="STRING" id="1555241.A0A4P9X5T5"/>